<protein>
    <recommendedName>
        <fullName evidence="2">VDE lipocalin domain-containing protein</fullName>
    </recommendedName>
</protein>
<dbReference type="InterPro" id="IPR010788">
    <property type="entry name" value="VDE_dom"/>
</dbReference>
<evidence type="ECO:0000313" key="4">
    <source>
        <dbReference type="Proteomes" id="UP000001568"/>
    </source>
</evidence>
<accession>A4RV60</accession>
<dbReference type="Gramene" id="ABO95375">
    <property type="protein sequence ID" value="ABO95375"/>
    <property type="gene ID" value="OSTLU_30858"/>
</dbReference>
<feature type="signal peptide" evidence="1">
    <location>
        <begin position="1"/>
        <end position="28"/>
    </location>
</feature>
<dbReference type="EMBL" id="CP000583">
    <property type="protein sequence ID" value="ABO95375.1"/>
    <property type="molecule type" value="Genomic_DNA"/>
</dbReference>
<feature type="domain" description="VDE lipocalin" evidence="2">
    <location>
        <begin position="64"/>
        <end position="129"/>
    </location>
</feature>
<name>A4RV60_OSTLU</name>
<dbReference type="OMA" id="PCSDGWW"/>
<dbReference type="Proteomes" id="UP000001568">
    <property type="component" value="Chromosome 3"/>
</dbReference>
<dbReference type="AlphaFoldDB" id="A4RV60"/>
<dbReference type="Pfam" id="PF07137">
    <property type="entry name" value="VDE"/>
    <property type="match status" value="1"/>
</dbReference>
<evidence type="ECO:0000313" key="3">
    <source>
        <dbReference type="EMBL" id="ABO95375.1"/>
    </source>
</evidence>
<dbReference type="RefSeq" id="XP_001417082.1">
    <property type="nucleotide sequence ID" value="XM_001417045.1"/>
</dbReference>
<dbReference type="HOGENOM" id="CLU_1920615_0_0_1"/>
<dbReference type="GO" id="GO:0046422">
    <property type="term" value="F:violaxanthin de-epoxidase activity"/>
    <property type="evidence" value="ECO:0007669"/>
    <property type="project" value="InterPro"/>
</dbReference>
<proteinExistence type="predicted"/>
<feature type="chain" id="PRO_5002673017" description="VDE lipocalin domain-containing protein" evidence="1">
    <location>
        <begin position="29"/>
        <end position="132"/>
    </location>
</feature>
<sequence>MFNTKLSARAFLLVIVALIAAVAQPAEAGWKHHKKHMWKPCSDGWWARVREGKKVSDDNRAVLRCLLHNCGRELKDCAHDSTCRMTTRCLRDCRDEGRECALDCLKKYDGFESDEVKALGKCGISNECMRQS</sequence>
<keyword evidence="1" id="KW-0732">Signal</keyword>
<reference evidence="3 4" key="1">
    <citation type="journal article" date="2007" name="Proc. Natl. Acad. Sci. U.S.A.">
        <title>The tiny eukaryote Ostreococcus provides genomic insights into the paradox of plankton speciation.</title>
        <authorList>
            <person name="Palenik B."/>
            <person name="Grimwood J."/>
            <person name="Aerts A."/>
            <person name="Rouze P."/>
            <person name="Salamov A."/>
            <person name="Putnam N."/>
            <person name="Dupont C."/>
            <person name="Jorgensen R."/>
            <person name="Derelle E."/>
            <person name="Rombauts S."/>
            <person name="Zhou K."/>
            <person name="Otillar R."/>
            <person name="Merchant S.S."/>
            <person name="Podell S."/>
            <person name="Gaasterland T."/>
            <person name="Napoli C."/>
            <person name="Gendler K."/>
            <person name="Manuell A."/>
            <person name="Tai V."/>
            <person name="Vallon O."/>
            <person name="Piganeau G."/>
            <person name="Jancek S."/>
            <person name="Heijde M."/>
            <person name="Jabbari K."/>
            <person name="Bowler C."/>
            <person name="Lohr M."/>
            <person name="Robbens S."/>
            <person name="Werner G."/>
            <person name="Dubchak I."/>
            <person name="Pazour G.J."/>
            <person name="Ren Q."/>
            <person name="Paulsen I."/>
            <person name="Delwiche C."/>
            <person name="Schmutz J."/>
            <person name="Rokhsar D."/>
            <person name="Van de Peer Y."/>
            <person name="Moreau H."/>
            <person name="Grigoriev I.V."/>
        </authorList>
    </citation>
    <scope>NUCLEOTIDE SEQUENCE [LARGE SCALE GENOMIC DNA]</scope>
    <source>
        <strain evidence="3 4">CCE9901</strain>
    </source>
</reference>
<gene>
    <name evidence="3" type="ORF">OSTLU_30858</name>
</gene>
<organism evidence="3 4">
    <name type="scientific">Ostreococcus lucimarinus (strain CCE9901)</name>
    <dbReference type="NCBI Taxonomy" id="436017"/>
    <lineage>
        <taxon>Eukaryota</taxon>
        <taxon>Viridiplantae</taxon>
        <taxon>Chlorophyta</taxon>
        <taxon>Mamiellophyceae</taxon>
        <taxon>Mamiellales</taxon>
        <taxon>Bathycoccaceae</taxon>
        <taxon>Ostreococcus</taxon>
    </lineage>
</organism>
<dbReference type="KEGG" id="olu:OSTLU_30858"/>
<evidence type="ECO:0000256" key="1">
    <source>
        <dbReference type="SAM" id="SignalP"/>
    </source>
</evidence>
<evidence type="ECO:0000259" key="2">
    <source>
        <dbReference type="Pfam" id="PF07137"/>
    </source>
</evidence>
<dbReference type="GeneID" id="5001128"/>
<dbReference type="OrthoDB" id="10395818at2759"/>
<keyword evidence="4" id="KW-1185">Reference proteome</keyword>